<comment type="function">
    <text evidence="5">May play a role in fatty acid biosynthesis and insulin sensitivity.</text>
</comment>
<dbReference type="Gene3D" id="3.90.226.10">
    <property type="entry name" value="2-enoyl-CoA Hydratase, Chain A, domain 1"/>
    <property type="match status" value="1"/>
</dbReference>
<dbReference type="InterPro" id="IPR052377">
    <property type="entry name" value="Mitochondrial_ECH-domain"/>
</dbReference>
<dbReference type="AlphaFoldDB" id="A0A1M4U678"/>
<dbReference type="PANTHER" id="PTHR43602:SF1">
    <property type="entry name" value="ENOYL-COA HYDRATASE DOMAIN-CONTAINING PROTEIN 3, MITOCHONDRIAL"/>
    <property type="match status" value="1"/>
</dbReference>
<dbReference type="Proteomes" id="UP000184295">
    <property type="component" value="Unassembled WGS sequence"/>
</dbReference>
<protein>
    <recommendedName>
        <fullName evidence="6">Enoyl-CoA hydratase domain-containing protein 3, mitochondrial</fullName>
    </recommendedName>
</protein>
<dbReference type="EMBL" id="FQUL01000008">
    <property type="protein sequence ID" value="SHE52120.1"/>
    <property type="molecule type" value="Genomic_DNA"/>
</dbReference>
<organism evidence="8 9">
    <name type="scientific">Ferrithrix thermotolerans DSM 19514</name>
    <dbReference type="NCBI Taxonomy" id="1121881"/>
    <lineage>
        <taxon>Bacteria</taxon>
        <taxon>Bacillati</taxon>
        <taxon>Actinomycetota</taxon>
        <taxon>Acidimicrobiia</taxon>
        <taxon>Acidimicrobiales</taxon>
        <taxon>Acidimicrobiaceae</taxon>
        <taxon>Ferrithrix</taxon>
    </lineage>
</organism>
<dbReference type="PANTHER" id="PTHR43602">
    <property type="match status" value="1"/>
</dbReference>
<keyword evidence="2" id="KW-0276">Fatty acid metabolism</keyword>
<name>A0A1M4U678_9ACTN</name>
<keyword evidence="4" id="KW-0443">Lipid metabolism</keyword>
<keyword evidence="9" id="KW-1185">Reference proteome</keyword>
<evidence type="ECO:0000256" key="3">
    <source>
        <dbReference type="ARBA" id="ARBA00022946"/>
    </source>
</evidence>
<dbReference type="Gene3D" id="1.10.12.10">
    <property type="entry name" value="Lyase 2-enoyl-coa Hydratase, Chain A, domain 2"/>
    <property type="match status" value="1"/>
</dbReference>
<comment type="similarity">
    <text evidence="1">Belongs to the enoyl-CoA hydratase/isomerase family.</text>
</comment>
<dbReference type="STRING" id="1121881.SAMN02745225_00861"/>
<evidence type="ECO:0000313" key="9">
    <source>
        <dbReference type="Proteomes" id="UP000184295"/>
    </source>
</evidence>
<proteinExistence type="inferred from homology"/>
<dbReference type="GO" id="GO:0016836">
    <property type="term" value="F:hydro-lyase activity"/>
    <property type="evidence" value="ECO:0007669"/>
    <property type="project" value="TreeGrafter"/>
</dbReference>
<dbReference type="InterPro" id="IPR029045">
    <property type="entry name" value="ClpP/crotonase-like_dom_sf"/>
</dbReference>
<dbReference type="InterPro" id="IPR014748">
    <property type="entry name" value="Enoyl-CoA_hydra_C"/>
</dbReference>
<dbReference type="CDD" id="cd06558">
    <property type="entry name" value="crotonase-like"/>
    <property type="match status" value="1"/>
</dbReference>
<dbReference type="SUPFAM" id="SSF52096">
    <property type="entry name" value="ClpP/crotonase"/>
    <property type="match status" value="1"/>
</dbReference>
<dbReference type="Pfam" id="PF00378">
    <property type="entry name" value="ECH_1"/>
    <property type="match status" value="1"/>
</dbReference>
<evidence type="ECO:0000256" key="1">
    <source>
        <dbReference type="ARBA" id="ARBA00005254"/>
    </source>
</evidence>
<evidence type="ECO:0000313" key="8">
    <source>
        <dbReference type="EMBL" id="SHE52120.1"/>
    </source>
</evidence>
<evidence type="ECO:0000256" key="2">
    <source>
        <dbReference type="ARBA" id="ARBA00022832"/>
    </source>
</evidence>
<keyword evidence="3" id="KW-0809">Transit peptide</keyword>
<dbReference type="InterPro" id="IPR001753">
    <property type="entry name" value="Enoyl-CoA_hydra/iso"/>
</dbReference>
<evidence type="ECO:0000256" key="4">
    <source>
        <dbReference type="ARBA" id="ARBA00023098"/>
    </source>
</evidence>
<evidence type="ECO:0000256" key="5">
    <source>
        <dbReference type="ARBA" id="ARBA00037410"/>
    </source>
</evidence>
<evidence type="ECO:0000256" key="7">
    <source>
        <dbReference type="SAM" id="MobiDB-lite"/>
    </source>
</evidence>
<gene>
    <name evidence="8" type="ORF">SAMN02745225_00861</name>
</gene>
<sequence>MEFNYVELEIGEDRAYVTMNRPEKRNALSLVHMRELIEAFSLVAGSEVAGVVLRAKGPVFSAGHDFRDMAGQDLFYMRKLLATCTELMTLIGEIPQVVVAQVHALATAAGAQLVASCDLAVASKAAGFAAPGGKGGWFCHTPMVAISHSIGRKRAAEMAFTGDVIDAITAAQWGLINYAVEPDELESATEDLLSRATRGSRYSKSFGKEILYRQMDLPIDKAYDLAVEAMASASQTQDAQEGMSAFLEKRSPKWQHR</sequence>
<accession>A0A1M4U678</accession>
<dbReference type="GO" id="GO:0006631">
    <property type="term" value="P:fatty acid metabolic process"/>
    <property type="evidence" value="ECO:0007669"/>
    <property type="project" value="UniProtKB-KW"/>
</dbReference>
<reference evidence="9" key="1">
    <citation type="submission" date="2016-11" db="EMBL/GenBank/DDBJ databases">
        <authorList>
            <person name="Varghese N."/>
            <person name="Submissions S."/>
        </authorList>
    </citation>
    <scope>NUCLEOTIDE SEQUENCE [LARGE SCALE GENOMIC DNA]</scope>
    <source>
        <strain evidence="9">DSM 19514</strain>
    </source>
</reference>
<feature type="region of interest" description="Disordered" evidence="7">
    <location>
        <begin position="238"/>
        <end position="257"/>
    </location>
</feature>
<evidence type="ECO:0000256" key="6">
    <source>
        <dbReference type="ARBA" id="ARBA00040545"/>
    </source>
</evidence>